<dbReference type="OrthoDB" id="3934656at2759"/>
<proteinExistence type="inferred from homology"/>
<dbReference type="Proteomes" id="UP001141434">
    <property type="component" value="Unassembled WGS sequence"/>
</dbReference>
<comment type="caution">
    <text evidence="8">The sequence shown here is derived from an EMBL/GenBank/DDBJ whole genome shotgun (WGS) entry which is preliminary data.</text>
</comment>
<keyword evidence="2 5" id="KW-0479">Metal-binding</keyword>
<dbReference type="GeneID" id="81391368"/>
<dbReference type="AlphaFoldDB" id="A0A9W9G1N3"/>
<evidence type="ECO:0000313" key="8">
    <source>
        <dbReference type="EMBL" id="KAJ5110361.1"/>
    </source>
</evidence>
<keyword evidence="7" id="KW-0472">Membrane</keyword>
<dbReference type="InterPro" id="IPR036396">
    <property type="entry name" value="Cyt_P450_sf"/>
</dbReference>
<evidence type="ECO:0000256" key="2">
    <source>
        <dbReference type="ARBA" id="ARBA00022723"/>
    </source>
</evidence>
<keyword evidence="3 6" id="KW-0560">Oxidoreductase</keyword>
<evidence type="ECO:0000256" key="3">
    <source>
        <dbReference type="ARBA" id="ARBA00023002"/>
    </source>
</evidence>
<dbReference type="InterPro" id="IPR002401">
    <property type="entry name" value="Cyt_P450_E_grp-I"/>
</dbReference>
<dbReference type="GO" id="GO:0004497">
    <property type="term" value="F:monooxygenase activity"/>
    <property type="evidence" value="ECO:0007669"/>
    <property type="project" value="UniProtKB-KW"/>
</dbReference>
<dbReference type="InterPro" id="IPR001128">
    <property type="entry name" value="Cyt_P450"/>
</dbReference>
<keyword evidence="6" id="KW-0503">Monooxygenase</keyword>
<evidence type="ECO:0000256" key="6">
    <source>
        <dbReference type="RuleBase" id="RU000461"/>
    </source>
</evidence>
<reference evidence="8" key="2">
    <citation type="journal article" date="2023" name="IMA Fungus">
        <title>Comparative genomic study of the Penicillium genus elucidates a diverse pangenome and 15 lateral gene transfer events.</title>
        <authorList>
            <person name="Petersen C."/>
            <person name="Sorensen T."/>
            <person name="Nielsen M.R."/>
            <person name="Sondergaard T.E."/>
            <person name="Sorensen J.L."/>
            <person name="Fitzpatrick D.A."/>
            <person name="Frisvad J.C."/>
            <person name="Nielsen K.L."/>
        </authorList>
    </citation>
    <scope>NUCLEOTIDE SEQUENCE</scope>
    <source>
        <strain evidence="8">IBT 34128</strain>
    </source>
</reference>
<dbReference type="InterPro" id="IPR050121">
    <property type="entry name" value="Cytochrome_P450_monoxygenase"/>
</dbReference>
<evidence type="ECO:0000256" key="7">
    <source>
        <dbReference type="SAM" id="Phobius"/>
    </source>
</evidence>
<dbReference type="GO" id="GO:0020037">
    <property type="term" value="F:heme binding"/>
    <property type="evidence" value="ECO:0007669"/>
    <property type="project" value="InterPro"/>
</dbReference>
<dbReference type="PANTHER" id="PTHR24305">
    <property type="entry name" value="CYTOCHROME P450"/>
    <property type="match status" value="1"/>
</dbReference>
<evidence type="ECO:0000256" key="1">
    <source>
        <dbReference type="ARBA" id="ARBA00001971"/>
    </source>
</evidence>
<protein>
    <submittedName>
        <fullName evidence="8">Cytochrome P450</fullName>
    </submittedName>
</protein>
<keyword evidence="7" id="KW-0812">Transmembrane</keyword>
<feature type="transmembrane region" description="Helical" evidence="7">
    <location>
        <begin position="6"/>
        <end position="25"/>
    </location>
</feature>
<gene>
    <name evidence="8" type="ORF">NUU61_001618</name>
</gene>
<accession>A0A9W9G1N3</accession>
<dbReference type="GO" id="GO:0043386">
    <property type="term" value="P:mycotoxin biosynthetic process"/>
    <property type="evidence" value="ECO:0007669"/>
    <property type="project" value="UniProtKB-ARBA"/>
</dbReference>
<keyword evidence="4 5" id="KW-0408">Iron</keyword>
<keyword evidence="5 6" id="KW-0349">Heme</keyword>
<evidence type="ECO:0000313" key="9">
    <source>
        <dbReference type="Proteomes" id="UP001141434"/>
    </source>
</evidence>
<dbReference type="Gene3D" id="1.10.630.10">
    <property type="entry name" value="Cytochrome P450"/>
    <property type="match status" value="1"/>
</dbReference>
<dbReference type="EMBL" id="JAPMSZ010000003">
    <property type="protein sequence ID" value="KAJ5110361.1"/>
    <property type="molecule type" value="Genomic_DNA"/>
</dbReference>
<dbReference type="PANTHER" id="PTHR24305:SF180">
    <property type="entry name" value="P450, PUTATIVE (EUROFUNG)-RELATED"/>
    <property type="match status" value="1"/>
</dbReference>
<sequence length="565" mass="65057">MALTHTYLNSLWCFLGTLVVTRFLWSYLRSPLKPFPGPIAARFTDIWRFQDVLKGRCDVTYIQLHRKHGSVVRMGPNILSLSDPKLIKQVFTTRNPWLKSDMYNVNDVVVAGVRYKNLFSHQDENWHSIFIRPVKPIYSMRKVQEAEPAIDLTIELLIKVLRECFVTPNNVCDMSKYLMFFAWDTMSQVTISRTLGILEAGWDHQRILETSEKSLDYFARTSQMPWMDMLFDKNPLLRLGPPGFAWATAFSYEELEKRRQRGPAPNIPPDFLDKFLDEMHKRPDIIDTNMVVTYLLSNVLAGSDTTGSAMCSALYNILKHPQSHQKLRYELRCGGIQLPAQWRDLKCLPYLDAVMRESMRIYPPIGLMIERVVPVGGFTLPDGRFVPEGTIVGMNPWVINRNEDIFGPSTDSFIPERWLPTPGESDEDYKVRFTKMNSVDFTFGAGSRTCLGRDLARLESYKLIAMLFITFDVRSSSPLAPPAPNLEIFCLHQLTLYHSSDGTPPSRPRVSRDQLLVRQTDRYSRSTQGERRPWVRDTREELLMVSTAGYLMIIGGTFWVKEDPL</sequence>
<dbReference type="InterPro" id="IPR017972">
    <property type="entry name" value="Cyt_P450_CS"/>
</dbReference>
<dbReference type="GO" id="GO:0005506">
    <property type="term" value="F:iron ion binding"/>
    <property type="evidence" value="ECO:0007669"/>
    <property type="project" value="InterPro"/>
</dbReference>
<reference evidence="8" key="1">
    <citation type="submission" date="2022-11" db="EMBL/GenBank/DDBJ databases">
        <authorList>
            <person name="Petersen C."/>
        </authorList>
    </citation>
    <scope>NUCLEOTIDE SEQUENCE</scope>
    <source>
        <strain evidence="8">IBT 34128</strain>
    </source>
</reference>
<organism evidence="8 9">
    <name type="scientific">Penicillium alfredii</name>
    <dbReference type="NCBI Taxonomy" id="1506179"/>
    <lineage>
        <taxon>Eukaryota</taxon>
        <taxon>Fungi</taxon>
        <taxon>Dikarya</taxon>
        <taxon>Ascomycota</taxon>
        <taxon>Pezizomycotina</taxon>
        <taxon>Eurotiomycetes</taxon>
        <taxon>Eurotiomycetidae</taxon>
        <taxon>Eurotiales</taxon>
        <taxon>Aspergillaceae</taxon>
        <taxon>Penicillium</taxon>
    </lineage>
</organism>
<dbReference type="Pfam" id="PF00067">
    <property type="entry name" value="p450"/>
    <property type="match status" value="1"/>
</dbReference>
<dbReference type="SUPFAM" id="SSF48264">
    <property type="entry name" value="Cytochrome P450"/>
    <property type="match status" value="1"/>
</dbReference>
<dbReference type="PRINTS" id="PR00385">
    <property type="entry name" value="P450"/>
</dbReference>
<dbReference type="PRINTS" id="PR00463">
    <property type="entry name" value="EP450I"/>
</dbReference>
<comment type="cofactor">
    <cofactor evidence="1 5">
        <name>heme</name>
        <dbReference type="ChEBI" id="CHEBI:30413"/>
    </cofactor>
</comment>
<feature type="binding site" description="axial binding residue" evidence="5">
    <location>
        <position position="450"/>
    </location>
    <ligand>
        <name>heme</name>
        <dbReference type="ChEBI" id="CHEBI:30413"/>
    </ligand>
    <ligandPart>
        <name>Fe</name>
        <dbReference type="ChEBI" id="CHEBI:18248"/>
    </ligandPart>
</feature>
<dbReference type="PROSITE" id="PS00086">
    <property type="entry name" value="CYTOCHROME_P450"/>
    <property type="match status" value="1"/>
</dbReference>
<evidence type="ECO:0000256" key="5">
    <source>
        <dbReference type="PIRSR" id="PIRSR602401-1"/>
    </source>
</evidence>
<dbReference type="GO" id="GO:0016705">
    <property type="term" value="F:oxidoreductase activity, acting on paired donors, with incorporation or reduction of molecular oxygen"/>
    <property type="evidence" value="ECO:0007669"/>
    <property type="project" value="InterPro"/>
</dbReference>
<keyword evidence="9" id="KW-1185">Reference proteome</keyword>
<dbReference type="RefSeq" id="XP_056515129.1">
    <property type="nucleotide sequence ID" value="XM_056652200.1"/>
</dbReference>
<evidence type="ECO:0000256" key="4">
    <source>
        <dbReference type="ARBA" id="ARBA00023004"/>
    </source>
</evidence>
<keyword evidence="7" id="KW-1133">Transmembrane helix</keyword>
<comment type="similarity">
    <text evidence="6">Belongs to the cytochrome P450 family.</text>
</comment>
<dbReference type="CDD" id="cd11060">
    <property type="entry name" value="CYP57A1-like"/>
    <property type="match status" value="1"/>
</dbReference>
<name>A0A9W9G1N3_9EURO</name>